<keyword evidence="2" id="KW-0663">Pyridoxal phosphate</keyword>
<dbReference type="GO" id="GO:0008483">
    <property type="term" value="F:transaminase activity"/>
    <property type="evidence" value="ECO:0007669"/>
    <property type="project" value="TreeGrafter"/>
</dbReference>
<dbReference type="SUPFAM" id="SSF53383">
    <property type="entry name" value="PLP-dependent transferases"/>
    <property type="match status" value="1"/>
</dbReference>
<dbReference type="InterPro" id="IPR015421">
    <property type="entry name" value="PyrdxlP-dep_Trfase_major"/>
</dbReference>
<evidence type="ECO:0000313" key="3">
    <source>
        <dbReference type="EMBL" id="BBZ06965.1"/>
    </source>
</evidence>
<dbReference type="Gene3D" id="3.40.640.10">
    <property type="entry name" value="Type I PLP-dependent aspartate aminotransferase-like (Major domain)"/>
    <property type="match status" value="1"/>
</dbReference>
<dbReference type="Proteomes" id="UP000467201">
    <property type="component" value="Chromosome"/>
</dbReference>
<reference evidence="3 4" key="1">
    <citation type="journal article" date="2019" name="Emerg. Microbes Infect.">
        <title>Comprehensive subspecies identification of 175 nontuberculous mycobacteria species based on 7547 genomic profiles.</title>
        <authorList>
            <person name="Matsumoto Y."/>
            <person name="Kinjo T."/>
            <person name="Motooka D."/>
            <person name="Nabeya D."/>
            <person name="Jung N."/>
            <person name="Uechi K."/>
            <person name="Horii T."/>
            <person name="Iida T."/>
            <person name="Fujita J."/>
            <person name="Nakamura S."/>
        </authorList>
    </citation>
    <scope>NUCLEOTIDE SEQUENCE [LARGE SCALE GENOMIC DNA]</scope>
    <source>
        <strain evidence="3 4">JCM 12405</strain>
    </source>
</reference>
<proteinExistence type="inferred from homology"/>
<evidence type="ECO:0000256" key="1">
    <source>
        <dbReference type="ARBA" id="ARBA00001933"/>
    </source>
</evidence>
<dbReference type="GO" id="GO:0000271">
    <property type="term" value="P:polysaccharide biosynthetic process"/>
    <property type="evidence" value="ECO:0007669"/>
    <property type="project" value="TreeGrafter"/>
</dbReference>
<dbReference type="InterPro" id="IPR015422">
    <property type="entry name" value="PyrdxlP-dep_Trfase_small"/>
</dbReference>
<dbReference type="Gene3D" id="3.90.1150.10">
    <property type="entry name" value="Aspartate Aminotransferase, domain 1"/>
    <property type="match status" value="1"/>
</dbReference>
<dbReference type="PANTHER" id="PTHR30244">
    <property type="entry name" value="TRANSAMINASE"/>
    <property type="match status" value="1"/>
</dbReference>
<sequence>MLPGVEVRTAVSEGLGVEQARLAAEFEHFQGASHAVPVANGTRAIVVALMAAAVGAERLGKRPIVPGGKVLVPSMTWQATLGAPIDRRLIPVMVDVDPLTGVVDPAAVEQALAADQGREIVAVILPHLYCRMVDTPAIGSLCDDYGVISIEDCAHAHGGVIRGYPAGSVADFGTWSFQSSKSIGSGEGGMVTTRHPWLVDQLVSITTCGRRLGESVPFQSGNERLSSVQAALLRAQLRRFYFEQLPVKQDVLIELEATMATLDGVIPMAAQPFVDQQVTYKVLGRIALAGFGGLSLTQIIDGYRYLVNCEVTRLYEPLDQTDVYQPQADPANRWSEEFYEALDPRRFDLSNAHALFNSTIAFEHAVLLDRDFPEHFGRATDVLRMRAPQLAVTR</sequence>
<dbReference type="AlphaFoldDB" id="A0A7I7VRF7"/>
<dbReference type="EMBL" id="AP022605">
    <property type="protein sequence ID" value="BBZ06965.1"/>
    <property type="molecule type" value="Genomic_DNA"/>
</dbReference>
<comment type="cofactor">
    <cofactor evidence="1">
        <name>pyridoxal 5'-phosphate</name>
        <dbReference type="ChEBI" id="CHEBI:597326"/>
    </cofactor>
</comment>
<organism evidence="3 4">
    <name type="scientific">Mycolicibacterium doricum</name>
    <dbReference type="NCBI Taxonomy" id="126673"/>
    <lineage>
        <taxon>Bacteria</taxon>
        <taxon>Bacillati</taxon>
        <taxon>Actinomycetota</taxon>
        <taxon>Actinomycetes</taxon>
        <taxon>Mycobacteriales</taxon>
        <taxon>Mycobacteriaceae</taxon>
        <taxon>Mycolicibacterium</taxon>
    </lineage>
</organism>
<accession>A0A7I7VRF7</accession>
<evidence type="ECO:0000256" key="2">
    <source>
        <dbReference type="RuleBase" id="RU004508"/>
    </source>
</evidence>
<name>A0A7I7VRF7_9MYCO</name>
<evidence type="ECO:0008006" key="5">
    <source>
        <dbReference type="Google" id="ProtNLM"/>
    </source>
</evidence>
<protein>
    <recommendedName>
        <fullName evidence="5">Aminotransferase</fullName>
    </recommendedName>
</protein>
<evidence type="ECO:0000313" key="4">
    <source>
        <dbReference type="Proteomes" id="UP000467201"/>
    </source>
</evidence>
<dbReference type="GO" id="GO:0030170">
    <property type="term" value="F:pyridoxal phosphate binding"/>
    <property type="evidence" value="ECO:0007669"/>
    <property type="project" value="TreeGrafter"/>
</dbReference>
<dbReference type="Pfam" id="PF01041">
    <property type="entry name" value="DegT_DnrJ_EryC1"/>
    <property type="match status" value="1"/>
</dbReference>
<dbReference type="PANTHER" id="PTHR30244:SF34">
    <property type="entry name" value="DTDP-4-AMINO-4,6-DIDEOXYGALACTOSE TRANSAMINASE"/>
    <property type="match status" value="1"/>
</dbReference>
<dbReference type="InterPro" id="IPR000653">
    <property type="entry name" value="DegT/StrS_aminotransferase"/>
</dbReference>
<gene>
    <name evidence="3" type="ORF">MDOR_11340</name>
</gene>
<dbReference type="KEGG" id="mdr:MDOR_11340"/>
<dbReference type="InterPro" id="IPR015424">
    <property type="entry name" value="PyrdxlP-dep_Trfase"/>
</dbReference>
<comment type="similarity">
    <text evidence="2">Belongs to the DegT/DnrJ/EryC1 family.</text>
</comment>